<evidence type="ECO:0000313" key="1">
    <source>
        <dbReference type="EMBL" id="SVB88388.1"/>
    </source>
</evidence>
<reference evidence="1" key="1">
    <citation type="submission" date="2018-05" db="EMBL/GenBank/DDBJ databases">
        <authorList>
            <person name="Lanie J.A."/>
            <person name="Ng W.-L."/>
            <person name="Kazmierczak K.M."/>
            <person name="Andrzejewski T.M."/>
            <person name="Davidsen T.M."/>
            <person name="Wayne K.J."/>
            <person name="Tettelin H."/>
            <person name="Glass J.I."/>
            <person name="Rusch D."/>
            <person name="Podicherti R."/>
            <person name="Tsui H.-C.T."/>
            <person name="Winkler M.E."/>
        </authorList>
    </citation>
    <scope>NUCLEOTIDE SEQUENCE</scope>
</reference>
<protein>
    <recommendedName>
        <fullName evidence="2">Exonuclease domain-containing protein</fullName>
    </recommendedName>
</protein>
<dbReference type="InterPro" id="IPR012337">
    <property type="entry name" value="RNaseH-like_sf"/>
</dbReference>
<gene>
    <name evidence="1" type="ORF">METZ01_LOCUS241242</name>
</gene>
<organism evidence="1">
    <name type="scientific">marine metagenome</name>
    <dbReference type="NCBI Taxonomy" id="408172"/>
    <lineage>
        <taxon>unclassified sequences</taxon>
        <taxon>metagenomes</taxon>
        <taxon>ecological metagenomes</taxon>
    </lineage>
</organism>
<dbReference type="GO" id="GO:0003676">
    <property type="term" value="F:nucleic acid binding"/>
    <property type="evidence" value="ECO:0007669"/>
    <property type="project" value="InterPro"/>
</dbReference>
<dbReference type="Gene3D" id="3.30.420.10">
    <property type="entry name" value="Ribonuclease H-like superfamily/Ribonuclease H"/>
    <property type="match status" value="1"/>
</dbReference>
<name>A0A382HM69_9ZZZZ</name>
<feature type="non-terminal residue" evidence="1">
    <location>
        <position position="51"/>
    </location>
</feature>
<dbReference type="SUPFAM" id="SSF53098">
    <property type="entry name" value="Ribonuclease H-like"/>
    <property type="match status" value="1"/>
</dbReference>
<dbReference type="InterPro" id="IPR036397">
    <property type="entry name" value="RNaseH_sf"/>
</dbReference>
<accession>A0A382HM69</accession>
<dbReference type="EMBL" id="UINC01062106">
    <property type="protein sequence ID" value="SVB88388.1"/>
    <property type="molecule type" value="Genomic_DNA"/>
</dbReference>
<sequence length="51" mass="5210">MARSPIAIPGQGSLDDLETPLTDVTFCVVDLETTGTSAADCSITEVGAVKL</sequence>
<proteinExistence type="predicted"/>
<dbReference type="AlphaFoldDB" id="A0A382HM69"/>
<evidence type="ECO:0008006" key="2">
    <source>
        <dbReference type="Google" id="ProtNLM"/>
    </source>
</evidence>